<dbReference type="Gene3D" id="3.60.20.10">
    <property type="entry name" value="Glutamine Phosphoribosylpyrophosphate, subunit 1, domain 1"/>
    <property type="match status" value="1"/>
</dbReference>
<dbReference type="RefSeq" id="WP_012229655.1">
    <property type="nucleotide sequence ID" value="NZ_HG422565.1"/>
</dbReference>
<keyword evidence="4" id="KW-0865">Zymogen</keyword>
<dbReference type="Gene3D" id="2.30.120.10">
    <property type="match status" value="1"/>
</dbReference>
<dbReference type="Pfam" id="PF01804">
    <property type="entry name" value="Penicil_amidase"/>
    <property type="match status" value="1"/>
</dbReference>
<gene>
    <name evidence="6" type="ORF">BN381_60071</name>
</gene>
<dbReference type="GO" id="GO:0016811">
    <property type="term" value="F:hydrolase activity, acting on carbon-nitrogen (but not peptide) bonds, in linear amides"/>
    <property type="evidence" value="ECO:0007669"/>
    <property type="project" value="InterPro"/>
</dbReference>
<evidence type="ECO:0000256" key="1">
    <source>
        <dbReference type="ARBA" id="ARBA00006586"/>
    </source>
</evidence>
<dbReference type="InterPro" id="IPR043147">
    <property type="entry name" value="Penicillin_amidase_A-knob"/>
</dbReference>
<dbReference type="InterPro" id="IPR002692">
    <property type="entry name" value="S45"/>
</dbReference>
<keyword evidence="2" id="KW-0732">Signal</keyword>
<evidence type="ECO:0000313" key="7">
    <source>
        <dbReference type="Proteomes" id="UP000018291"/>
    </source>
</evidence>
<dbReference type="HOGENOM" id="CLU_017615_0_0_11"/>
<evidence type="ECO:0000256" key="5">
    <source>
        <dbReference type="SAM" id="MobiDB-lite"/>
    </source>
</evidence>
<dbReference type="Proteomes" id="UP000018291">
    <property type="component" value="Unassembled WGS sequence"/>
</dbReference>
<comment type="caution">
    <text evidence="6">The sequence shown here is derived from an EMBL/GenBank/DDBJ whole genome shotgun (WGS) entry which is preliminary data.</text>
</comment>
<keyword evidence="3 6" id="KW-0378">Hydrolase</keyword>
<reference evidence="6 7" key="1">
    <citation type="journal article" date="2013" name="ISME J.">
        <title>Metabolic model for the filamentous 'Candidatus Microthrix parvicella' based on genomic and metagenomic analyses.</title>
        <authorList>
            <person name="Jon McIlroy S."/>
            <person name="Kristiansen R."/>
            <person name="Albertsen M."/>
            <person name="Michael Karst S."/>
            <person name="Rossetti S."/>
            <person name="Lund Nielsen J."/>
            <person name="Tandoi V."/>
            <person name="James Seviour R."/>
            <person name="Nielsen P.H."/>
        </authorList>
    </citation>
    <scope>NUCLEOTIDE SEQUENCE [LARGE SCALE GENOMIC DNA]</scope>
    <source>
        <strain evidence="6 7">RN1</strain>
    </source>
</reference>
<protein>
    <submittedName>
        <fullName evidence="6">Putative Aculeacin A acylase</fullName>
        <ecNumber evidence="6">3.5.1.-</ecNumber>
    </submittedName>
</protein>
<name>R4Z782_9ACTN</name>
<feature type="compositionally biased region" description="Basic and acidic residues" evidence="5">
    <location>
        <begin position="1"/>
        <end position="20"/>
    </location>
</feature>
<evidence type="ECO:0000256" key="4">
    <source>
        <dbReference type="ARBA" id="ARBA00023145"/>
    </source>
</evidence>
<evidence type="ECO:0000256" key="3">
    <source>
        <dbReference type="ARBA" id="ARBA00022801"/>
    </source>
</evidence>
<dbReference type="EC" id="3.5.1.-" evidence="6"/>
<dbReference type="InterPro" id="IPR043146">
    <property type="entry name" value="Penicillin_amidase_N_B-knob"/>
</dbReference>
<dbReference type="Gene3D" id="1.10.439.10">
    <property type="entry name" value="Penicillin Amidohydrolase, domain 1"/>
    <property type="match status" value="1"/>
</dbReference>
<dbReference type="PANTHER" id="PTHR34218:SF3">
    <property type="entry name" value="ACYL-HOMOSERINE LACTONE ACYLASE PVDQ"/>
    <property type="match status" value="1"/>
</dbReference>
<dbReference type="Gene3D" id="1.10.1400.10">
    <property type="match status" value="1"/>
</dbReference>
<evidence type="ECO:0000313" key="6">
    <source>
        <dbReference type="EMBL" id="CCM65167.1"/>
    </source>
</evidence>
<feature type="region of interest" description="Disordered" evidence="5">
    <location>
        <begin position="1"/>
        <end position="21"/>
    </location>
</feature>
<dbReference type="MEROPS" id="S45.004"/>
<evidence type="ECO:0000256" key="2">
    <source>
        <dbReference type="ARBA" id="ARBA00022729"/>
    </source>
</evidence>
<accession>R4Z782</accession>
<comment type="similarity">
    <text evidence="1">Belongs to the peptidase S45 family.</text>
</comment>
<keyword evidence="7" id="KW-1185">Reference proteome</keyword>
<sequence>MANHTQRSDRPESPRSRRLSEGLVRGRTLLAAGLAAAMAITGCTNDGDTNDGDTAKATVIGTGDAYSATITRTQGGVPHISGETLDDVTFGQGYASGQDHACSLADQVLKVRGRKAEFMGPGEADENINSDFAWRSIGIGDIADADFEKASDDVKDLMASFVAGWNAQLKEVGADGVTGWCAGEPWVVPLDPKDVYAYARAVALNASGARLTGFIATAQPPNAAPIDASSTSVEEGGTTTSVVAPEEQGSNGWAIGSKNSEGGGGMLLANPHFPWQGELRFWENHLTVTGDQPSDIYGAQLLGLPGVGIGTTDEFAWTHTVSAGNRFTAYKLALAPGDPTSYVIDGQTEKMTSKDITVKVADDSGKVTDQKRTMWSTEFGPVIDFPGVGWTGDTAITYRDANIDNDEFLEQYRAMDTAGSFDEFVEAHKKYQGVPLFNTVAVSKDGRAWYADTSATPRLSEEALAAYQQALDGDFITSAAADSGAVLLDGSKGYNRWEDVDGARDPGLEPYSEMPMLERDDYVFNANDSFWLANRNKLIEGDYSPLHGRQDTERSARTLQNLAVLDGADTKRLAGDDNKFSLDELQAAALDDQAYTAAQLRQDVVGRCEAVGGPVKVDALLGPAGEDDKPGDEIAPAGDIDLADACRVLDEWDGHFDPDSVGAVVWREFLAAFGDVSIWANEFDPAKPLETPNGLVKAGPDGDPVLTSLAKAVQLMDSQQLKVNVTLGELQRDGRVDDGASIPGGFGSEGITNVVGRGGLGGTSEPVRELPDWVTDDTDLTTDGYPVTNGSSFIMSVDFAKGGPQIRTILTYGQTDDQTSPLFTEQTEMFAKKQWKDVSLDPTVIADQALSDPITVKG</sequence>
<dbReference type="AlphaFoldDB" id="R4Z782"/>
<dbReference type="InterPro" id="IPR029055">
    <property type="entry name" value="Ntn_hydrolases_N"/>
</dbReference>
<dbReference type="eggNOG" id="COG2366">
    <property type="taxonomic scope" value="Bacteria"/>
</dbReference>
<dbReference type="PANTHER" id="PTHR34218">
    <property type="entry name" value="PEPTIDASE S45 PENICILLIN AMIDASE"/>
    <property type="match status" value="1"/>
</dbReference>
<organism evidence="6 7">
    <name type="scientific">Candidatus Neomicrothrix parvicella RN1</name>
    <dbReference type="NCBI Taxonomy" id="1229780"/>
    <lineage>
        <taxon>Bacteria</taxon>
        <taxon>Bacillati</taxon>
        <taxon>Actinomycetota</taxon>
        <taxon>Acidimicrobiia</taxon>
        <taxon>Acidimicrobiales</taxon>
        <taxon>Microthrixaceae</taxon>
        <taxon>Candidatus Neomicrothrix</taxon>
    </lineage>
</organism>
<proteinExistence type="inferred from homology"/>
<dbReference type="EMBL" id="CANL01000056">
    <property type="protein sequence ID" value="CCM65167.1"/>
    <property type="molecule type" value="Genomic_DNA"/>
</dbReference>
<dbReference type="STRING" id="1229780.BN381_60071"/>
<dbReference type="SUPFAM" id="SSF56235">
    <property type="entry name" value="N-terminal nucleophile aminohydrolases (Ntn hydrolases)"/>
    <property type="match status" value="1"/>
</dbReference>
<dbReference type="InterPro" id="IPR023343">
    <property type="entry name" value="Penicillin_amidase_dom1"/>
</dbReference>
<dbReference type="GO" id="GO:0017000">
    <property type="term" value="P:antibiotic biosynthetic process"/>
    <property type="evidence" value="ECO:0007669"/>
    <property type="project" value="InterPro"/>
</dbReference>